<dbReference type="EMBL" id="KQ234376">
    <property type="protein sequence ID" value="KMZ77998.1"/>
    <property type="molecule type" value="Genomic_DNA"/>
</dbReference>
<gene>
    <name evidence="1" type="ORF">PVIIG_00685</name>
</gene>
<protein>
    <submittedName>
        <fullName evidence="1">Uncharacterized protein</fullName>
    </submittedName>
</protein>
<proteinExistence type="predicted"/>
<evidence type="ECO:0000313" key="1">
    <source>
        <dbReference type="EMBL" id="KMZ77998.1"/>
    </source>
</evidence>
<name>A0A0J9UWR0_PLAVI</name>
<evidence type="ECO:0000313" key="2">
    <source>
        <dbReference type="Proteomes" id="UP000053562"/>
    </source>
</evidence>
<organism evidence="1 2">
    <name type="scientific">Plasmodium vivax India VII</name>
    <dbReference type="NCBI Taxonomy" id="1077284"/>
    <lineage>
        <taxon>Eukaryota</taxon>
        <taxon>Sar</taxon>
        <taxon>Alveolata</taxon>
        <taxon>Apicomplexa</taxon>
        <taxon>Aconoidasida</taxon>
        <taxon>Haemosporida</taxon>
        <taxon>Plasmodiidae</taxon>
        <taxon>Plasmodium</taxon>
        <taxon>Plasmodium (Plasmodium)</taxon>
    </lineage>
</organism>
<dbReference type="Proteomes" id="UP000053562">
    <property type="component" value="Unassembled WGS sequence"/>
</dbReference>
<dbReference type="AlphaFoldDB" id="A0A0J9UWR0"/>
<accession>A0A0J9UWR0</accession>
<reference evidence="1 2" key="1">
    <citation type="submission" date="2011-08" db="EMBL/GenBank/DDBJ databases">
        <title>The Genome Sequence of Plasmodium vivax India VII.</title>
        <authorList>
            <consortium name="The Broad Institute Genome Sequencing Platform"/>
            <consortium name="The Broad Institute Genome Sequencing Center for Infectious Disease"/>
            <person name="Neafsey D."/>
            <person name="Carlton J."/>
            <person name="Barnwell J."/>
            <person name="Collins W."/>
            <person name="Escalante A."/>
            <person name="Mullikin J."/>
            <person name="Saul A."/>
            <person name="Guigo R."/>
            <person name="Camara F."/>
            <person name="Young S.K."/>
            <person name="Zeng Q."/>
            <person name="Gargeya S."/>
            <person name="Fitzgerald M."/>
            <person name="Haas B."/>
            <person name="Abouelleil A."/>
            <person name="Alvarado L."/>
            <person name="Arachchi H.M."/>
            <person name="Berlin A."/>
            <person name="Brown A."/>
            <person name="Chapman S.B."/>
            <person name="Chen Z."/>
            <person name="Dunbar C."/>
            <person name="Freedman E."/>
            <person name="Gearin G."/>
            <person name="Gellesch M."/>
            <person name="Goldberg J."/>
            <person name="Griggs A."/>
            <person name="Gujja S."/>
            <person name="Heiman D."/>
            <person name="Howarth C."/>
            <person name="Larson L."/>
            <person name="Lui A."/>
            <person name="MacDonald P.J.P."/>
            <person name="Montmayeur A."/>
            <person name="Murphy C."/>
            <person name="Neiman D."/>
            <person name="Pearson M."/>
            <person name="Priest M."/>
            <person name="Roberts A."/>
            <person name="Saif S."/>
            <person name="Shea T."/>
            <person name="Shenoy N."/>
            <person name="Sisk P."/>
            <person name="Stolte C."/>
            <person name="Sykes S."/>
            <person name="Wortman J."/>
            <person name="Nusbaum C."/>
            <person name="Birren B."/>
        </authorList>
    </citation>
    <scope>NUCLEOTIDE SEQUENCE [LARGE SCALE GENOMIC DNA]</scope>
    <source>
        <strain evidence="1 2">India VII</strain>
    </source>
</reference>
<sequence length="148" mass="17634">MARKDHIWILCKFYCGNKRGVVSKKKEEEVFKILESSHIALPVLIKEEFERKATMLYGKIYKSLIFSRFFVNFANLRLRLFIIRTSNKFRQEISLLTQFVTLCDDSLDVQILYIGVTLLKCKRFLKNLFIQLKLEENIPLIMKELEHL</sequence>
<dbReference type="OrthoDB" id="370330at2759"/>